<proteinExistence type="predicted"/>
<dbReference type="AlphaFoldDB" id="E4NHK2"/>
<feature type="domain" description="THIF-type NAD/FAD binding fold" evidence="2">
    <location>
        <begin position="177"/>
        <end position="380"/>
    </location>
</feature>
<feature type="region of interest" description="Disordered" evidence="1">
    <location>
        <begin position="453"/>
        <end position="478"/>
    </location>
</feature>
<dbReference type="eggNOG" id="COG0476">
    <property type="taxonomic scope" value="Bacteria"/>
</dbReference>
<dbReference type="HOGENOM" id="CLU_041781_0_0_11"/>
<dbReference type="PANTHER" id="PTHR10953">
    <property type="entry name" value="UBIQUITIN-ACTIVATING ENZYME E1"/>
    <property type="match status" value="1"/>
</dbReference>
<dbReference type="Proteomes" id="UP000007076">
    <property type="component" value="Chromosome"/>
</dbReference>
<dbReference type="InterPro" id="IPR045886">
    <property type="entry name" value="ThiF/MoeB/HesA"/>
</dbReference>
<protein>
    <recommendedName>
        <fullName evidence="2">THIF-type NAD/FAD binding fold domain-containing protein</fullName>
    </recommendedName>
</protein>
<reference evidence="3 4" key="1">
    <citation type="journal article" date="2010" name="DNA Res.">
        <title>Genome sequence of Kitasatospora setae NBRC 14216T: an evolutionary snapshot of the family Streptomycetaceae.</title>
        <authorList>
            <person name="Ichikawa N."/>
            <person name="Oguchi A."/>
            <person name="Ikeda H."/>
            <person name="Ishikawa J."/>
            <person name="Kitani S."/>
            <person name="Watanabe Y."/>
            <person name="Nakamura S."/>
            <person name="Katano Y."/>
            <person name="Kishi E."/>
            <person name="Sasagawa M."/>
            <person name="Ankai A."/>
            <person name="Fukui S."/>
            <person name="Hashimoto Y."/>
            <person name="Kamata S."/>
            <person name="Otoguro M."/>
            <person name="Tanikawa S."/>
            <person name="Nihira T."/>
            <person name="Horinouchi S."/>
            <person name="Ohnishi Y."/>
            <person name="Hayakawa M."/>
            <person name="Kuzuyama T."/>
            <person name="Arisawa A."/>
            <person name="Nomoto F."/>
            <person name="Miura H."/>
            <person name="Takahashi Y."/>
            <person name="Fujita N."/>
        </authorList>
    </citation>
    <scope>NUCLEOTIDE SEQUENCE [LARGE SCALE GENOMIC DNA]</scope>
    <source>
        <strain evidence="4">ATCC 33774 / DSM 43861 / JCM 3304 / KCC A-0304 / NBRC 14216 / KM-6054</strain>
    </source>
</reference>
<evidence type="ECO:0000313" key="3">
    <source>
        <dbReference type="EMBL" id="BAJ30982.1"/>
    </source>
</evidence>
<dbReference type="GO" id="GO:0004792">
    <property type="term" value="F:thiosulfate-cyanide sulfurtransferase activity"/>
    <property type="evidence" value="ECO:0007669"/>
    <property type="project" value="TreeGrafter"/>
</dbReference>
<gene>
    <name evidence="3" type="ordered locus">KSE_52050</name>
</gene>
<evidence type="ECO:0000313" key="4">
    <source>
        <dbReference type="Proteomes" id="UP000007076"/>
    </source>
</evidence>
<accession>E4NHK2</accession>
<organism evidence="3 4">
    <name type="scientific">Kitasatospora setae (strain ATCC 33774 / DSM 43861 / JCM 3304 / KCC A-0304 / NBRC 14216 / KM-6054)</name>
    <name type="common">Streptomyces setae</name>
    <dbReference type="NCBI Taxonomy" id="452652"/>
    <lineage>
        <taxon>Bacteria</taxon>
        <taxon>Bacillati</taxon>
        <taxon>Actinomycetota</taxon>
        <taxon>Actinomycetes</taxon>
        <taxon>Kitasatosporales</taxon>
        <taxon>Streptomycetaceae</taxon>
        <taxon>Kitasatospora</taxon>
    </lineage>
</organism>
<dbReference type="KEGG" id="ksk:KSE_52050"/>
<sequence>MSTWTLRLPADLARQLMTHLFPGDGDEHGAVIGATVVQTDRGSRLLARRLYLARDGIDYVAGQRGYRMLTPTFVRDRVLQCRNEGLAYLAVHCHGGTTSVGFSPADLASHERGYPALRDILGDGVVGGLVFTPQAVAGDLWLPGEGRVELDHALVASWPLHAMRAAPLPAPTTDLTYDRQSRLFGDRGQAILAGQKVGVIGVGGAGSLIVEYLARLGVGHLVIIDPDRIDRTNLPRVVGSRLSDARPWLTDPARPELLRALGTRLATPKVRVSRRVARQANPKIKIETLQDDVTRDDVALRLIDCDYLFLAADSMQARLVFNALVHQYLIPGVQVGAKVQVSRDGSVTDIFSVVRPVAPGFGCLWCNQLVNPAKLQEEALTAEQLRRQRYVQDENVHAPSVISLNAVAVAHAVDDYLLRVTGLLPVTYEPRWREFHPAAPAPLDRVRSQIPRKEEDCSECSDAGRLGLGTRRRLPTRS</sequence>
<evidence type="ECO:0000256" key="1">
    <source>
        <dbReference type="SAM" id="MobiDB-lite"/>
    </source>
</evidence>
<dbReference type="EMBL" id="AP010968">
    <property type="protein sequence ID" value="BAJ30982.1"/>
    <property type="molecule type" value="Genomic_DNA"/>
</dbReference>
<dbReference type="GO" id="GO:0005737">
    <property type="term" value="C:cytoplasm"/>
    <property type="evidence" value="ECO:0007669"/>
    <property type="project" value="TreeGrafter"/>
</dbReference>
<dbReference type="PATRIC" id="fig|452652.3.peg.5204"/>
<dbReference type="GO" id="GO:0008641">
    <property type="term" value="F:ubiquitin-like modifier activating enzyme activity"/>
    <property type="evidence" value="ECO:0007669"/>
    <property type="project" value="InterPro"/>
</dbReference>
<keyword evidence="4" id="KW-1185">Reference proteome</keyword>
<dbReference type="Gene3D" id="3.40.50.720">
    <property type="entry name" value="NAD(P)-binding Rossmann-like Domain"/>
    <property type="match status" value="1"/>
</dbReference>
<dbReference type="PANTHER" id="PTHR10953:SF247">
    <property type="entry name" value="SLL6053 PROTEIN"/>
    <property type="match status" value="1"/>
</dbReference>
<dbReference type="SUPFAM" id="SSF69572">
    <property type="entry name" value="Activating enzymes of the ubiquitin-like proteins"/>
    <property type="match status" value="1"/>
</dbReference>
<dbReference type="InterPro" id="IPR035985">
    <property type="entry name" value="Ubiquitin-activating_enz"/>
</dbReference>
<dbReference type="InterPro" id="IPR000594">
    <property type="entry name" value="ThiF_NAD_FAD-bd"/>
</dbReference>
<name>E4NHK2_KITSK</name>
<evidence type="ECO:0000259" key="2">
    <source>
        <dbReference type="Pfam" id="PF00899"/>
    </source>
</evidence>
<dbReference type="STRING" id="452652.KSE_52050"/>
<dbReference type="Pfam" id="PF00899">
    <property type="entry name" value="ThiF"/>
    <property type="match status" value="1"/>
</dbReference>
<dbReference type="GO" id="GO:0016779">
    <property type="term" value="F:nucleotidyltransferase activity"/>
    <property type="evidence" value="ECO:0007669"/>
    <property type="project" value="TreeGrafter"/>
</dbReference>